<dbReference type="GO" id="GO:0008233">
    <property type="term" value="F:peptidase activity"/>
    <property type="evidence" value="ECO:0007669"/>
    <property type="project" value="UniProtKB-KW"/>
</dbReference>
<comment type="caution">
    <text evidence="1">The sequence shown here is derived from an EMBL/GenBank/DDBJ whole genome shotgun (WGS) entry which is preliminary data.</text>
</comment>
<dbReference type="InterPro" id="IPR009003">
    <property type="entry name" value="Peptidase_S1_PA"/>
</dbReference>
<proteinExistence type="predicted"/>
<dbReference type="RefSeq" id="WP_331218074.1">
    <property type="nucleotide sequence ID" value="NZ_JAZGQK010000034.1"/>
</dbReference>
<organism evidence="1 2">
    <name type="scientific">Plantactinospora sonchi</name>
    <dbReference type="NCBI Taxonomy" id="1544735"/>
    <lineage>
        <taxon>Bacteria</taxon>
        <taxon>Bacillati</taxon>
        <taxon>Actinomycetota</taxon>
        <taxon>Actinomycetes</taxon>
        <taxon>Micromonosporales</taxon>
        <taxon>Micromonosporaceae</taxon>
        <taxon>Plantactinospora</taxon>
    </lineage>
</organism>
<gene>
    <name evidence="1" type="ORF">V1633_32120</name>
</gene>
<dbReference type="Gene3D" id="2.40.10.120">
    <property type="match status" value="1"/>
</dbReference>
<dbReference type="EMBL" id="JAZGQK010000034">
    <property type="protein sequence ID" value="MEE6263137.1"/>
    <property type="molecule type" value="Genomic_DNA"/>
</dbReference>
<keyword evidence="1" id="KW-0378">Hydrolase</keyword>
<dbReference type="GO" id="GO:0006508">
    <property type="term" value="P:proteolysis"/>
    <property type="evidence" value="ECO:0007669"/>
    <property type="project" value="UniProtKB-KW"/>
</dbReference>
<keyword evidence="1" id="KW-0645">Protease</keyword>
<evidence type="ECO:0000313" key="2">
    <source>
        <dbReference type="Proteomes" id="UP001332243"/>
    </source>
</evidence>
<keyword evidence="2" id="KW-1185">Reference proteome</keyword>
<accession>A0ABU7S331</accession>
<protein>
    <submittedName>
        <fullName evidence="1">Serine protease</fullName>
    </submittedName>
</protein>
<sequence>MIDGRIVSGGGKDLGSGFCLTDRIVATAAHVVRDRAATDLAFVTSSGIRVPVEEVDRDPTIDCALLRVAESLAVLPPLAHATLRAEWRVTARPQGAAVQLTGAVSATDHLVVNAGGHEMTVLQLQVVEELRDYAGYSGSAVTVDNAVVGLLVEQVPERASYSGMRRLAANVLYAVPVDRLVARFRLGLSVSRPAPVSPVQQLLDTAFFDLDRLKTAILEAKAAADGRLLAFGVECDEMLVVANLCAWLPPYVGEIAQKGVLTLRPETFSLDTTVNYVTRYRSDLERVNVVCPVLVDGVPGHLVAEFWARVRAAYARAPRWLVLFFVGTPAGGYPATVTVLPRPSFGERDVATWASHVTAFRRWPSSLADAWSRAICAQATVDDTLDTRITYEVLEHFIERVRREPAQLRGYLEDLEAEGC</sequence>
<dbReference type="Pfam" id="PF13365">
    <property type="entry name" value="Trypsin_2"/>
    <property type="match status" value="1"/>
</dbReference>
<evidence type="ECO:0000313" key="1">
    <source>
        <dbReference type="EMBL" id="MEE6263137.1"/>
    </source>
</evidence>
<dbReference type="Proteomes" id="UP001332243">
    <property type="component" value="Unassembled WGS sequence"/>
</dbReference>
<dbReference type="SUPFAM" id="SSF50494">
    <property type="entry name" value="Trypsin-like serine proteases"/>
    <property type="match status" value="1"/>
</dbReference>
<reference evidence="1 2" key="1">
    <citation type="submission" date="2024-01" db="EMBL/GenBank/DDBJ databases">
        <title>Genome insights into Plantactinospora sonchi sp. nov.</title>
        <authorList>
            <person name="Wang L."/>
        </authorList>
    </citation>
    <scope>NUCLEOTIDE SEQUENCE [LARGE SCALE GENOMIC DNA]</scope>
    <source>
        <strain evidence="1 2">NEAU-QY2</strain>
    </source>
</reference>
<name>A0ABU7S331_9ACTN</name>